<gene>
    <name evidence="2" type="ORF">LJD61_05010</name>
</gene>
<sequence length="497" mass="52773">MNLLLQKFKEVLSSVLPISVLVLILNFTLVPIETDMLIRFIIGSVLVIIGLGIFLLGADIGITSIGSLMGEEAAKTNRAHSVAILGLILGFFITIAEPDLQILANEVSSASGGTIPASLILVVVSLGVGIMVAIGLLRILYEKPLNKLLTLVYFIILILGLWVSEEFLAISVDASGATTGAMTTPFILALGLGVSQLKGGKTSEEDSFGLVGIASTGPILAVMIMNIIAGADKIVGEAEAFRAHSGILGPYLEEFPKIMRESVITLLPLLVLFLIFDFLKFKLNRKKRNRILKGLAYTYAGLGLFLTGVNAGFMEVGRVMGYGIASLQYAWVVPVVGFLLGMMVVLAEPAVHVLTKQVEDVTAGHIPRKIILFALSAGIAFAVCMSMLRIMIPGLKLWHFLLPGFALAAFLSYRVPPIFVGIAYDAGGVASGPMTATFILAFAQGAATAIPTANVLVDGFGVIAMVAMMPLVALQLLGLMFKVKAKKEGIDLNDAKR</sequence>
<feature type="transmembrane region" description="Helical" evidence="1">
    <location>
        <begin position="207"/>
        <end position="229"/>
    </location>
</feature>
<dbReference type="Proteomes" id="UP001651880">
    <property type="component" value="Unassembled WGS sequence"/>
</dbReference>
<name>A0ABT1NEY0_9FIRM</name>
<keyword evidence="1" id="KW-0472">Membrane</keyword>
<feature type="transmembrane region" description="Helical" evidence="1">
    <location>
        <begin position="36"/>
        <end position="58"/>
    </location>
</feature>
<dbReference type="Pfam" id="PF07556">
    <property type="entry name" value="DUF1538"/>
    <property type="match status" value="2"/>
</dbReference>
<feature type="transmembrane region" description="Helical" evidence="1">
    <location>
        <begin position="291"/>
        <end position="309"/>
    </location>
</feature>
<feature type="transmembrane region" description="Helical" evidence="1">
    <location>
        <begin position="455"/>
        <end position="477"/>
    </location>
</feature>
<feature type="transmembrane region" description="Helical" evidence="1">
    <location>
        <begin position="370"/>
        <end position="391"/>
    </location>
</feature>
<feature type="transmembrane region" description="Helical" evidence="1">
    <location>
        <begin position="176"/>
        <end position="195"/>
    </location>
</feature>
<feature type="transmembrane region" description="Helical" evidence="1">
    <location>
        <begin position="148"/>
        <end position="164"/>
    </location>
</feature>
<keyword evidence="1" id="KW-1133">Transmembrane helix</keyword>
<accession>A0ABT1NEY0</accession>
<feature type="transmembrane region" description="Helical" evidence="1">
    <location>
        <begin position="397"/>
        <end position="415"/>
    </location>
</feature>
<dbReference type="InterPro" id="IPR011435">
    <property type="entry name" value="UmpAB"/>
</dbReference>
<feature type="transmembrane region" description="Helical" evidence="1">
    <location>
        <begin position="329"/>
        <end position="349"/>
    </location>
</feature>
<keyword evidence="1" id="KW-0812">Transmembrane</keyword>
<proteinExistence type="predicted"/>
<feature type="transmembrane region" description="Helical" evidence="1">
    <location>
        <begin position="422"/>
        <end position="443"/>
    </location>
</feature>
<organism evidence="2 3">
    <name type="scientific">Lutispora saccharofermentans</name>
    <dbReference type="NCBI Taxonomy" id="3024236"/>
    <lineage>
        <taxon>Bacteria</taxon>
        <taxon>Bacillati</taxon>
        <taxon>Bacillota</taxon>
        <taxon>Clostridia</taxon>
        <taxon>Lutisporales</taxon>
        <taxon>Lutisporaceae</taxon>
        <taxon>Lutispora</taxon>
    </lineage>
</organism>
<feature type="transmembrane region" description="Helical" evidence="1">
    <location>
        <begin position="79"/>
        <end position="96"/>
    </location>
</feature>
<evidence type="ECO:0000313" key="3">
    <source>
        <dbReference type="Proteomes" id="UP001651880"/>
    </source>
</evidence>
<feature type="transmembrane region" description="Helical" evidence="1">
    <location>
        <begin position="116"/>
        <end position="141"/>
    </location>
</feature>
<feature type="transmembrane region" description="Helical" evidence="1">
    <location>
        <begin position="12"/>
        <end position="30"/>
    </location>
</feature>
<evidence type="ECO:0000313" key="2">
    <source>
        <dbReference type="EMBL" id="MCQ1528906.1"/>
    </source>
</evidence>
<dbReference type="EMBL" id="JAJEKE010000003">
    <property type="protein sequence ID" value="MCQ1528906.1"/>
    <property type="molecule type" value="Genomic_DNA"/>
</dbReference>
<reference evidence="2 3" key="1">
    <citation type="submission" date="2021-10" db="EMBL/GenBank/DDBJ databases">
        <title>Lutispora strain m25 sp. nov., a thermophilic, non-spore-forming bacterium isolated from a lab-scale methanogenic bioreactor digesting anaerobic sludge.</title>
        <authorList>
            <person name="El Houari A."/>
            <person name="Mcdonald J."/>
        </authorList>
    </citation>
    <scope>NUCLEOTIDE SEQUENCE [LARGE SCALE GENOMIC DNA]</scope>
    <source>
        <strain evidence="3">m25</strain>
    </source>
</reference>
<evidence type="ECO:0000256" key="1">
    <source>
        <dbReference type="SAM" id="Phobius"/>
    </source>
</evidence>
<protein>
    <submittedName>
        <fullName evidence="2">DUF1538 domain-containing protein</fullName>
    </submittedName>
</protein>
<feature type="transmembrane region" description="Helical" evidence="1">
    <location>
        <begin position="258"/>
        <end position="279"/>
    </location>
</feature>
<keyword evidence="3" id="KW-1185">Reference proteome</keyword>
<dbReference type="RefSeq" id="WP_255226430.1">
    <property type="nucleotide sequence ID" value="NZ_JAJEKE010000003.1"/>
</dbReference>
<comment type="caution">
    <text evidence="2">The sequence shown here is derived from an EMBL/GenBank/DDBJ whole genome shotgun (WGS) entry which is preliminary data.</text>
</comment>